<accession>A0A088S1Q7</accession>
<name>A0A088S1Q7_LEIPA</name>
<dbReference type="EMBL" id="CP009404">
    <property type="protein sequence ID" value="AIO02333.1"/>
    <property type="molecule type" value="Genomic_DNA"/>
</dbReference>
<organism evidence="2 3">
    <name type="scientific">Leishmania panamensis</name>
    <dbReference type="NCBI Taxonomy" id="5679"/>
    <lineage>
        <taxon>Eukaryota</taxon>
        <taxon>Discoba</taxon>
        <taxon>Euglenozoa</taxon>
        <taxon>Kinetoplastea</taxon>
        <taxon>Metakinetoplastina</taxon>
        <taxon>Trypanosomatida</taxon>
        <taxon>Trypanosomatidae</taxon>
        <taxon>Leishmaniinae</taxon>
        <taxon>Leishmania</taxon>
        <taxon>Leishmania guyanensis species complex</taxon>
    </lineage>
</organism>
<sequence length="439" mass="45723">MKRCDASVPSYRLPAASTSANATPSSLATPPAISTVCVDVRELLRHAAAAASKDGSDDGHAAVCDGQRDTTVVLPAVPSRSPWQSQGNLPPGPTESIFWSPSYPPYGGFVVNSGPPPLSPTDPTILHSILGEPSVRTTLRSGFRRMPGFTGSPLAQEPPTRRTSPKSGAPARLSTASSVRRSSVASTLPPPNDESPMCGASVRTDGDIQANKVDTATSFSSLTEEDASPPTPLLDALESFLNEEGSSSAGAAAPTDLSLTAQRTIKSILGQLHSYASGFAAVEKRKATEVPTGSYRGGVAVLPVPFRQAALRASAAGPSSAASSLPFSGASAHEMKGTSAKAATAARPTSMQLWRLCPALSASTFGRMDTYPKRPQGAVQAVVAPQRGLACDRLHAAADRSTVALREVNQSPCRTVPPAFRRHLKFAEAAPTTRRPKRK</sequence>
<feature type="compositionally biased region" description="Low complexity" evidence="1">
    <location>
        <begin position="14"/>
        <end position="28"/>
    </location>
</feature>
<feature type="compositionally biased region" description="Low complexity" evidence="1">
    <location>
        <begin position="171"/>
        <end position="187"/>
    </location>
</feature>
<feature type="region of interest" description="Disordered" evidence="1">
    <location>
        <begin position="142"/>
        <end position="203"/>
    </location>
</feature>
<dbReference type="VEuPathDB" id="TriTrypDB:LPMP_351960"/>
<dbReference type="KEGG" id="lpan:LPMP_351960"/>
<proteinExistence type="predicted"/>
<feature type="region of interest" description="Disordered" evidence="1">
    <location>
        <begin position="1"/>
        <end position="28"/>
    </location>
</feature>
<keyword evidence="3" id="KW-1185">Reference proteome</keyword>
<evidence type="ECO:0000256" key="1">
    <source>
        <dbReference type="SAM" id="MobiDB-lite"/>
    </source>
</evidence>
<dbReference type="OrthoDB" id="265900at2759"/>
<protein>
    <submittedName>
        <fullName evidence="2">Uncharacterized protein</fullName>
    </submittedName>
</protein>
<dbReference type="GeneID" id="22579225"/>
<reference evidence="2 3" key="1">
    <citation type="journal article" date="2015" name="Sci. Rep.">
        <title>The genome of Leishmania panamensis: insights into genomics of the L. (Viannia) subgenus.</title>
        <authorList>
            <person name="Llanes A."/>
            <person name="Restrepo C.M."/>
            <person name="Vecchio G.D."/>
            <person name="Anguizola F.J."/>
            <person name="Lleonart R."/>
        </authorList>
    </citation>
    <scope>NUCLEOTIDE SEQUENCE [LARGE SCALE GENOMIC DNA]</scope>
    <source>
        <strain evidence="2 3">MHOM/PA/94/PSC-1</strain>
    </source>
</reference>
<dbReference type="AlphaFoldDB" id="A0A088S1Q7"/>
<dbReference type="eggNOG" id="ENOG502SMC9">
    <property type="taxonomic scope" value="Eukaryota"/>
</dbReference>
<dbReference type="VEuPathDB" id="TriTrypDB:LPAL13_350025600"/>
<dbReference type="Proteomes" id="UP000063063">
    <property type="component" value="Chromosome 35"/>
</dbReference>
<gene>
    <name evidence="2" type="ORF">LPMP_351960</name>
</gene>
<evidence type="ECO:0000313" key="3">
    <source>
        <dbReference type="Proteomes" id="UP000063063"/>
    </source>
</evidence>
<dbReference type="RefSeq" id="XP_010703133.1">
    <property type="nucleotide sequence ID" value="XM_010704831.1"/>
</dbReference>
<evidence type="ECO:0000313" key="2">
    <source>
        <dbReference type="EMBL" id="AIO02333.1"/>
    </source>
</evidence>